<sequence length="208" mass="24293">IKKIDDSNYINNMLMPGQENMENKSWGCGYHGDDGYSFYSGSGTSYDLKYYGNIPGYTTGDIVGCYLNFRENIVFYTKNGINLAMTNEDINKKSKNALILEYQEKVDFIISEYEYMLVSLINDLTISLENEPNNAFELNYRGKLYFIMGKYDEAFEDLTRLLEIEPDNTIALRYRGEINYIMKKYTELLRINPNDVWAKKVYELVNML</sequence>
<evidence type="ECO:0000256" key="1">
    <source>
        <dbReference type="PROSITE-ProRule" id="PRU00339"/>
    </source>
</evidence>
<dbReference type="EMBL" id="QKWP01000574">
    <property type="protein sequence ID" value="RIB17918.1"/>
    <property type="molecule type" value="Genomic_DNA"/>
</dbReference>
<evidence type="ECO:0000313" key="3">
    <source>
        <dbReference type="EMBL" id="RIB17918.1"/>
    </source>
</evidence>
<dbReference type="Gene3D" id="1.25.40.10">
    <property type="entry name" value="Tetratricopeptide repeat domain"/>
    <property type="match status" value="1"/>
</dbReference>
<comment type="caution">
    <text evidence="3">The sequence shown here is derived from an EMBL/GenBank/DDBJ whole genome shotgun (WGS) entry which is preliminary data.</text>
</comment>
<proteinExistence type="predicted"/>
<feature type="non-terminal residue" evidence="3">
    <location>
        <position position="1"/>
    </location>
</feature>
<dbReference type="Pfam" id="PF00622">
    <property type="entry name" value="SPRY"/>
    <property type="match status" value="1"/>
</dbReference>
<feature type="repeat" description="TPR" evidence="1">
    <location>
        <begin position="135"/>
        <end position="168"/>
    </location>
</feature>
<organism evidence="3 4">
    <name type="scientific">Gigaspora rosea</name>
    <dbReference type="NCBI Taxonomy" id="44941"/>
    <lineage>
        <taxon>Eukaryota</taxon>
        <taxon>Fungi</taxon>
        <taxon>Fungi incertae sedis</taxon>
        <taxon>Mucoromycota</taxon>
        <taxon>Glomeromycotina</taxon>
        <taxon>Glomeromycetes</taxon>
        <taxon>Diversisporales</taxon>
        <taxon>Gigasporaceae</taxon>
        <taxon>Gigaspora</taxon>
    </lineage>
</organism>
<evidence type="ECO:0000259" key="2">
    <source>
        <dbReference type="Pfam" id="PF00622"/>
    </source>
</evidence>
<dbReference type="Proteomes" id="UP000266673">
    <property type="component" value="Unassembled WGS sequence"/>
</dbReference>
<dbReference type="OrthoDB" id="341259at2759"/>
<dbReference type="PROSITE" id="PS50005">
    <property type="entry name" value="TPR"/>
    <property type="match status" value="1"/>
</dbReference>
<dbReference type="Pfam" id="PF00515">
    <property type="entry name" value="TPR_1"/>
    <property type="match status" value="1"/>
</dbReference>
<dbReference type="InterPro" id="IPR050618">
    <property type="entry name" value="Ubq-SigPath_Reg"/>
</dbReference>
<name>A0A397V8C9_9GLOM</name>
<dbReference type="AlphaFoldDB" id="A0A397V8C9"/>
<dbReference type="SMART" id="SM00028">
    <property type="entry name" value="TPR"/>
    <property type="match status" value="1"/>
</dbReference>
<gene>
    <name evidence="3" type="ORF">C2G38_2087107</name>
</gene>
<dbReference type="PANTHER" id="PTHR12864">
    <property type="entry name" value="RAN BINDING PROTEIN 9-RELATED"/>
    <property type="match status" value="1"/>
</dbReference>
<dbReference type="SUPFAM" id="SSF49899">
    <property type="entry name" value="Concanavalin A-like lectins/glucanases"/>
    <property type="match status" value="1"/>
</dbReference>
<reference evidence="3 4" key="1">
    <citation type="submission" date="2018-06" db="EMBL/GenBank/DDBJ databases">
        <title>Comparative genomics reveals the genomic features of Rhizophagus irregularis, R. cerebriforme, R. diaphanum and Gigaspora rosea, and their symbiotic lifestyle signature.</title>
        <authorList>
            <person name="Morin E."/>
            <person name="San Clemente H."/>
            <person name="Chen E.C.H."/>
            <person name="De La Providencia I."/>
            <person name="Hainaut M."/>
            <person name="Kuo A."/>
            <person name="Kohler A."/>
            <person name="Murat C."/>
            <person name="Tang N."/>
            <person name="Roy S."/>
            <person name="Loubradou J."/>
            <person name="Henrissat B."/>
            <person name="Grigoriev I.V."/>
            <person name="Corradi N."/>
            <person name="Roux C."/>
            <person name="Martin F.M."/>
        </authorList>
    </citation>
    <scope>NUCLEOTIDE SEQUENCE [LARGE SCALE GENOMIC DNA]</scope>
    <source>
        <strain evidence="3 4">DAOM 194757</strain>
    </source>
</reference>
<keyword evidence="4" id="KW-1185">Reference proteome</keyword>
<dbReference type="InterPro" id="IPR013320">
    <property type="entry name" value="ConA-like_dom_sf"/>
</dbReference>
<keyword evidence="1" id="KW-0802">TPR repeat</keyword>
<dbReference type="Gene3D" id="2.60.120.920">
    <property type="match status" value="1"/>
</dbReference>
<dbReference type="InterPro" id="IPR011990">
    <property type="entry name" value="TPR-like_helical_dom_sf"/>
</dbReference>
<accession>A0A397V8C9</accession>
<dbReference type="InterPro" id="IPR003877">
    <property type="entry name" value="SPRY_dom"/>
</dbReference>
<feature type="domain" description="SPRY" evidence="2">
    <location>
        <begin position="21"/>
        <end position="93"/>
    </location>
</feature>
<dbReference type="InterPro" id="IPR043136">
    <property type="entry name" value="B30.2/SPRY_sf"/>
</dbReference>
<dbReference type="SUPFAM" id="SSF48452">
    <property type="entry name" value="TPR-like"/>
    <property type="match status" value="1"/>
</dbReference>
<dbReference type="InterPro" id="IPR019734">
    <property type="entry name" value="TPR_rpt"/>
</dbReference>
<evidence type="ECO:0000313" key="4">
    <source>
        <dbReference type="Proteomes" id="UP000266673"/>
    </source>
</evidence>
<protein>
    <recommendedName>
        <fullName evidence="2">SPRY domain-containing protein</fullName>
    </recommendedName>
</protein>